<keyword evidence="10" id="KW-0206">Cytoskeleton</keyword>
<keyword evidence="8" id="KW-0498">Mitosis</keyword>
<evidence type="ECO:0000256" key="12">
    <source>
        <dbReference type="ARBA" id="ARBA00023328"/>
    </source>
</evidence>
<evidence type="ECO:0000256" key="3">
    <source>
        <dbReference type="ARBA" id="ARBA00004647"/>
    </source>
</evidence>
<accession>A0A674F718</accession>
<feature type="region of interest" description="Disordered" evidence="15">
    <location>
        <begin position="1705"/>
        <end position="1724"/>
    </location>
</feature>
<keyword evidence="7" id="KW-0677">Repeat</keyword>
<sequence length="1914" mass="214402">MGDDSEWMKLPIDQKCEHKVWKARLNGYEEALKLFQRIEDEKSPEWGKYLGLLKKFVTDSNAVAQLKGLEAALAYVEKAHLAGKTSGEVVSGVVSKVFNQPKARAKELGSDICLMYIEIERAEVVQDELIKGLDNKNPKIVVTCIETLRKALSEFGSKIITLKPVVKVLPKQFESREKAVRDEAKLLSVEIYKWIRDALRPPLQGINSVQLKELEEEWVKLPTTAPKQSRFLRSQQALKAKFEQQQAAGGDEADEPAPQVDPYELLEPVEILSKLPKDFYDKIEAKKWQERKEALEALETLAKNPKLENGDYGDLVRALKKVIGKDANVMLVTLAAKCLAGLAAGLRKKFGTYAGHVVPTILEKFKEKKPQVVQALQEAIDAVFLTTTLQNISEDVLGVMDNKNPSIKQQASLFLARSFRHCTQATLPKSMLKAFCPAFLKQVNDSAPEVRDAAYEALGTAMKVVGEKAVNPFLADLDKLKLDKVRLGLYLLCFFIILQSGGPPKKGKSASALSAKGKKVPETKEFIETELSIEVCEEKSAAVLPASCMQLLDSANWKERLASMEEFQKAVEQMDKNEMPCQALVRMLAKKPGWKETNFQVMQMKLHIVGLIAQKGSFSKTSAFVVLDGLVDKIGDVKCGGKAKEGLTATAEACSLPWTAEQVVSMVFAQKNPKNQAETLNWLSNAMKEFGFTGINVKGFINNVKTALGATNPAVRTAAITLLGVMYLYMGAPLRMFFEDEKPALLKQIDDEFEKMQGQSPPAAFRGTKKGGAEEDGEEADEQEEDGGGAPDIMDLLPRTDVSDKITQDMVDKMADKNWKIRKEGLDEVAAVISEAKFIQPSIGELNGLSVAMGPALKQHVKSLGMPIITVLGDSKTNVRAAAMTTLQAWVEQTGMKDWLEGEDLSEELKRENPFLRQEVLGWLAEKLPTMRTVPSDLMLCVPYLFICLEDRNGDVRKKAQDALPTFMMHLGYEKMLKATGKLKPASKEPVSALLEKARAVMPAKPAPPPGKAGAAKSSSNGAPTAKSGWLGVLGKKAPVTKAKDEEDRSGVIFILVPNGKEQRIKEEKGLKVLKWNFQTPRDEYVDQLKTQMSTCFARWLQEELFHASDFQRQVKAIGVMGERMEDELEGTVSCLDLILKWFTLRFFETNSTVLMKVLEYLKQLFPTLSRENYHLNEYEASSFIPYLILKVGESKDVVRKDVRAILTMLCKVYPASKVFPFLMDGTKSKNSKQRAECLEELGCLIENYGMNVCQPTPAKSLKEIAVHIGDRDNSVRNAALNTVVAVYNVCGDQVYKLIGNLSEKEMSMLEERVKRSAKKTTTAAPPPNRQAAERERPQRDHPSNPNATFMRKPAQQPQEEVPNKLNQARAQNAEREHSHPSIPKEFQLDLDMIENDHTRVSELPDLVQHKLEELLEPIMMPEPKIRSVSPHFDDLHNSTASTINFVISQVASGDINTSIQALAQIDEVLRQEDKADAMSGHIDQFLIATFMQLRLIYNTHMADDRLDKKDIFKLYSCIIGNMLSLFSMESLAREASMGVLKDLMHGLITLMLDARVEDIEDGQQLIRSVNLLVVRVLEKSDQTNILSALLVLLQDSLTTSSGSPMFSELVMKCLWRMIRLLPETINSINLDRILLDVHNFMKVFPKEKLKQLKSDVPHRTLKTLLHTLCKLTGGKILDHMSMIENRNESELEAHLRRVVKHSGNFSGMKSDRGSEKGQDDRMSKAKVSDILSEIFKKIGSKENTKEGLTELYEYKQKYSDADLEPFLRNTSQFFQSYVERGLRMIESEREGKGRIQPTSTGNNPCDVSLSVPVIPQHEEMKPAVYYERLKILRQRQGLENNSRTRPTTSLLSKPSVASSTDMLQSKLSQLKESRESHFQQEQSHSHSPTRSSSPAANLDDLKKRLERIKSNRQ</sequence>
<dbReference type="GO" id="GO:0051301">
    <property type="term" value="P:cell division"/>
    <property type="evidence" value="ECO:0007669"/>
    <property type="project" value="UniProtKB-KW"/>
</dbReference>
<dbReference type="Pfam" id="PF21041">
    <property type="entry name" value="XMAP215_CLASP_TOG"/>
    <property type="match status" value="4"/>
</dbReference>
<dbReference type="GO" id="GO:0000776">
    <property type="term" value="C:kinetochore"/>
    <property type="evidence" value="ECO:0007669"/>
    <property type="project" value="UniProtKB-KW"/>
</dbReference>
<dbReference type="Proteomes" id="UP000472277">
    <property type="component" value="Chromosome 7"/>
</dbReference>
<dbReference type="InterPro" id="IPR048491">
    <property type="entry name" value="XMAP215_CLASP_TOG"/>
</dbReference>
<evidence type="ECO:0000256" key="14">
    <source>
        <dbReference type="PROSITE-ProRule" id="PRU00103"/>
    </source>
</evidence>
<feature type="compositionally biased region" description="Basic and acidic residues" evidence="15">
    <location>
        <begin position="1870"/>
        <end position="1879"/>
    </location>
</feature>
<feature type="domain" description="TOG" evidence="16">
    <location>
        <begin position="264"/>
        <end position="494"/>
    </location>
</feature>
<dbReference type="SMART" id="SM01349">
    <property type="entry name" value="TOG"/>
    <property type="match status" value="5"/>
</dbReference>
<reference evidence="17" key="1">
    <citation type="submission" date="2025-08" db="UniProtKB">
        <authorList>
            <consortium name="Ensembl"/>
        </authorList>
    </citation>
    <scope>IDENTIFICATION</scope>
</reference>
<dbReference type="FunFam" id="1.25.10.10:FF:000063">
    <property type="entry name" value="Putative cytoskeleton-associated protein 5"/>
    <property type="match status" value="1"/>
</dbReference>
<reference evidence="17" key="2">
    <citation type="submission" date="2025-09" db="UniProtKB">
        <authorList>
            <consortium name="Ensembl"/>
        </authorList>
    </citation>
    <scope>IDENTIFICATION</scope>
</reference>
<keyword evidence="4" id="KW-0158">Chromosome</keyword>
<feature type="repeat" description="HEAT" evidence="14">
    <location>
        <begin position="435"/>
        <end position="473"/>
    </location>
</feature>
<evidence type="ECO:0000256" key="2">
    <source>
        <dbReference type="ARBA" id="ARBA00004629"/>
    </source>
</evidence>
<dbReference type="PROSITE" id="PS50077">
    <property type="entry name" value="HEAT_REPEAT"/>
    <property type="match status" value="1"/>
</dbReference>
<feature type="compositionally biased region" description="Basic and acidic residues" evidence="15">
    <location>
        <begin position="1900"/>
        <end position="1914"/>
    </location>
</feature>
<evidence type="ECO:0000256" key="11">
    <source>
        <dbReference type="ARBA" id="ARBA00023306"/>
    </source>
</evidence>
<feature type="compositionally biased region" description="Polar residues" evidence="15">
    <location>
        <begin position="1838"/>
        <end position="1869"/>
    </location>
</feature>
<dbReference type="InterPro" id="IPR021133">
    <property type="entry name" value="HEAT_type_2"/>
</dbReference>
<dbReference type="SUPFAM" id="SSF48371">
    <property type="entry name" value="ARM repeat"/>
    <property type="match status" value="3"/>
</dbReference>
<evidence type="ECO:0000259" key="16">
    <source>
        <dbReference type="SMART" id="SM01349"/>
    </source>
</evidence>
<dbReference type="GO" id="GO:0005813">
    <property type="term" value="C:centrosome"/>
    <property type="evidence" value="ECO:0007669"/>
    <property type="project" value="UniProtKB-SubCell"/>
</dbReference>
<name>A0A674F718_SALTR</name>
<evidence type="ECO:0000256" key="5">
    <source>
        <dbReference type="ARBA" id="ARBA00022490"/>
    </source>
</evidence>
<feature type="compositionally biased region" description="Basic and acidic residues" evidence="15">
    <location>
        <begin position="1710"/>
        <end position="1724"/>
    </location>
</feature>
<dbReference type="GeneTree" id="ENSGT00390000014757"/>
<feature type="domain" description="TOG" evidence="16">
    <location>
        <begin position="530"/>
        <end position="762"/>
    </location>
</feature>
<feature type="region of interest" description="Disordered" evidence="15">
    <location>
        <begin position="1003"/>
        <end position="1025"/>
    </location>
</feature>
<organism evidence="17 18">
    <name type="scientific">Salmo trutta</name>
    <name type="common">Brown trout</name>
    <dbReference type="NCBI Taxonomy" id="8032"/>
    <lineage>
        <taxon>Eukaryota</taxon>
        <taxon>Metazoa</taxon>
        <taxon>Chordata</taxon>
        <taxon>Craniata</taxon>
        <taxon>Vertebrata</taxon>
        <taxon>Euteleostomi</taxon>
        <taxon>Actinopterygii</taxon>
        <taxon>Neopterygii</taxon>
        <taxon>Teleostei</taxon>
        <taxon>Protacanthopterygii</taxon>
        <taxon>Salmoniformes</taxon>
        <taxon>Salmonidae</taxon>
        <taxon>Salmoninae</taxon>
        <taxon>Salmo</taxon>
    </lineage>
</organism>
<dbReference type="FunFam" id="1.25.10.10:FF:000068">
    <property type="entry name" value="cytoskeleton-associated protein 5 isoform X1"/>
    <property type="match status" value="1"/>
</dbReference>
<evidence type="ECO:0000256" key="9">
    <source>
        <dbReference type="ARBA" id="ARBA00022838"/>
    </source>
</evidence>
<keyword evidence="9" id="KW-0995">Kinetochore</keyword>
<keyword evidence="12" id="KW-0137">Centromere</keyword>
<dbReference type="GO" id="GO:0051010">
    <property type="term" value="F:microtubule plus-end binding"/>
    <property type="evidence" value="ECO:0007669"/>
    <property type="project" value="InterPro"/>
</dbReference>
<dbReference type="GO" id="GO:0046785">
    <property type="term" value="P:microtubule polymerization"/>
    <property type="evidence" value="ECO:0007669"/>
    <property type="project" value="InterPro"/>
</dbReference>
<dbReference type="Ensembl" id="ENSSTUT00000123835.1">
    <property type="protein sequence ID" value="ENSSTUP00000115750.1"/>
    <property type="gene ID" value="ENSSTUG00000050030.1"/>
</dbReference>
<evidence type="ECO:0000256" key="6">
    <source>
        <dbReference type="ARBA" id="ARBA00022618"/>
    </source>
</evidence>
<feature type="region of interest" description="Disordered" evidence="15">
    <location>
        <begin position="1838"/>
        <end position="1914"/>
    </location>
</feature>
<dbReference type="GO" id="GO:0000922">
    <property type="term" value="C:spindle pole"/>
    <property type="evidence" value="ECO:0007669"/>
    <property type="project" value="UniProtKB-SubCell"/>
</dbReference>
<dbReference type="InterPro" id="IPR011989">
    <property type="entry name" value="ARM-like"/>
</dbReference>
<feature type="compositionally biased region" description="Low complexity" evidence="15">
    <location>
        <begin position="1012"/>
        <end position="1024"/>
    </location>
</feature>
<feature type="region of interest" description="Disordered" evidence="15">
    <location>
        <begin position="756"/>
        <end position="796"/>
    </location>
</feature>
<comment type="similarity">
    <text evidence="13">Belongs to the TOG/XMAP215 family.</text>
</comment>
<dbReference type="FunFam" id="1.25.10.10:FF:000019">
    <property type="entry name" value="Cytoskeleton-associated protein 5"/>
    <property type="match status" value="1"/>
</dbReference>
<dbReference type="PANTHER" id="PTHR12609">
    <property type="entry name" value="MICROTUBULE ASSOCIATED PROTEIN XMAP215"/>
    <property type="match status" value="1"/>
</dbReference>
<dbReference type="InterPro" id="IPR034085">
    <property type="entry name" value="TOG"/>
</dbReference>
<feature type="compositionally biased region" description="Basic and acidic residues" evidence="15">
    <location>
        <begin position="1332"/>
        <end position="1343"/>
    </location>
</feature>
<dbReference type="InterPro" id="IPR045110">
    <property type="entry name" value="XMAP215"/>
</dbReference>
<dbReference type="FunFam" id="1.25.10.10:FF:000050">
    <property type="entry name" value="Cytoskeleton-associated protein 5 isoform X1"/>
    <property type="match status" value="1"/>
</dbReference>
<feature type="region of interest" description="Disordered" evidence="15">
    <location>
        <begin position="1310"/>
        <end position="1384"/>
    </location>
</feature>
<evidence type="ECO:0000313" key="18">
    <source>
        <dbReference type="Proteomes" id="UP000472277"/>
    </source>
</evidence>
<evidence type="ECO:0000256" key="8">
    <source>
        <dbReference type="ARBA" id="ARBA00022776"/>
    </source>
</evidence>
<feature type="domain" description="TOG" evidence="16">
    <location>
        <begin position="795"/>
        <end position="1004"/>
    </location>
</feature>
<feature type="compositionally biased region" description="Acidic residues" evidence="15">
    <location>
        <begin position="774"/>
        <end position="787"/>
    </location>
</feature>
<protein>
    <submittedName>
        <fullName evidence="17">Cytoskeleton associated protein 5</fullName>
    </submittedName>
</protein>
<keyword evidence="11" id="KW-0131">Cell cycle</keyword>
<gene>
    <name evidence="17" type="primary">CKAP5</name>
    <name evidence="17" type="synonym">LOC115197588</name>
</gene>
<keyword evidence="6" id="KW-0132">Cell division</keyword>
<dbReference type="GO" id="GO:0061863">
    <property type="term" value="F:microtubule plus end polymerase"/>
    <property type="evidence" value="ECO:0007669"/>
    <property type="project" value="InterPro"/>
</dbReference>
<dbReference type="InterPro" id="IPR016024">
    <property type="entry name" value="ARM-type_fold"/>
</dbReference>
<keyword evidence="18" id="KW-1185">Reference proteome</keyword>
<evidence type="ECO:0000256" key="4">
    <source>
        <dbReference type="ARBA" id="ARBA00022454"/>
    </source>
</evidence>
<proteinExistence type="inferred from homology"/>
<feature type="domain" description="TOG" evidence="16">
    <location>
        <begin position="1084"/>
        <end position="1323"/>
    </location>
</feature>
<evidence type="ECO:0000256" key="10">
    <source>
        <dbReference type="ARBA" id="ARBA00023212"/>
    </source>
</evidence>
<feature type="compositionally biased region" description="Low complexity" evidence="15">
    <location>
        <begin position="1880"/>
        <end position="1895"/>
    </location>
</feature>
<dbReference type="GO" id="GO:0030951">
    <property type="term" value="P:establishment or maintenance of microtubule cytoskeleton polarity"/>
    <property type="evidence" value="ECO:0007669"/>
    <property type="project" value="InterPro"/>
</dbReference>
<evidence type="ECO:0000313" key="17">
    <source>
        <dbReference type="Ensembl" id="ENSSTUP00000115750.1"/>
    </source>
</evidence>
<keyword evidence="5" id="KW-0963">Cytoplasm</keyword>
<evidence type="ECO:0000256" key="1">
    <source>
        <dbReference type="ARBA" id="ARBA00004300"/>
    </source>
</evidence>
<evidence type="ECO:0000256" key="15">
    <source>
        <dbReference type="SAM" id="MobiDB-lite"/>
    </source>
</evidence>
<evidence type="ECO:0000256" key="7">
    <source>
        <dbReference type="ARBA" id="ARBA00022737"/>
    </source>
</evidence>
<feature type="domain" description="TOG" evidence="16">
    <location>
        <begin position="1"/>
        <end position="227"/>
    </location>
</feature>
<dbReference type="GO" id="GO:0007051">
    <property type="term" value="P:spindle organization"/>
    <property type="evidence" value="ECO:0007669"/>
    <property type="project" value="InterPro"/>
</dbReference>
<comment type="subcellular location">
    <subcellularLocation>
        <location evidence="2">Chromosome</location>
        <location evidence="2">Centromere</location>
        <location evidence="2">Kinetochore</location>
    </subcellularLocation>
    <subcellularLocation>
        <location evidence="1">Cytoplasm</location>
        <location evidence="1">Cytoskeleton</location>
        <location evidence="1">Microtubule organizing center</location>
        <location evidence="1">Centrosome</location>
    </subcellularLocation>
    <subcellularLocation>
        <location evidence="3">Cytoplasm</location>
        <location evidence="3">Cytoskeleton</location>
        <location evidence="3">Spindle pole</location>
    </subcellularLocation>
</comment>
<evidence type="ECO:0000256" key="13">
    <source>
        <dbReference type="ARBA" id="ARBA00025722"/>
    </source>
</evidence>
<dbReference type="Gene3D" id="1.25.10.10">
    <property type="entry name" value="Leucine-rich Repeat Variant"/>
    <property type="match status" value="5"/>
</dbReference>